<reference evidence="1 2" key="1">
    <citation type="submission" date="2024-01" db="EMBL/GenBank/DDBJ databases">
        <title>Genome insights into Plantactinospora sonchi sp. nov.</title>
        <authorList>
            <person name="Wang L."/>
        </authorList>
    </citation>
    <scope>NUCLEOTIDE SEQUENCE [LARGE SCALE GENOMIC DNA]</scope>
    <source>
        <strain evidence="1 2">NEAU-QY2</strain>
    </source>
</reference>
<gene>
    <name evidence="1" type="ORF">V1633_05675</name>
</gene>
<sequence length="76" mass="8040">MQLLGDRRVGGSVAVFLFAPHAGLPMVGLHAAGRWQGSGGAKLRLVDVWRLARHLDELLNRAGFAPPPEGVDGDDA</sequence>
<accession>A0ABU7RN97</accession>
<evidence type="ECO:0000313" key="1">
    <source>
        <dbReference type="EMBL" id="MEE6257981.1"/>
    </source>
</evidence>
<protein>
    <submittedName>
        <fullName evidence="1">Uncharacterized protein</fullName>
    </submittedName>
</protein>
<proteinExistence type="predicted"/>
<keyword evidence="2" id="KW-1185">Reference proteome</keyword>
<name>A0ABU7RN97_9ACTN</name>
<dbReference type="EMBL" id="JAZGQK010000003">
    <property type="protein sequence ID" value="MEE6257981.1"/>
    <property type="molecule type" value="Genomic_DNA"/>
</dbReference>
<dbReference type="Proteomes" id="UP001332243">
    <property type="component" value="Unassembled WGS sequence"/>
</dbReference>
<organism evidence="1 2">
    <name type="scientific">Plantactinospora sonchi</name>
    <dbReference type="NCBI Taxonomy" id="1544735"/>
    <lineage>
        <taxon>Bacteria</taxon>
        <taxon>Bacillati</taxon>
        <taxon>Actinomycetota</taxon>
        <taxon>Actinomycetes</taxon>
        <taxon>Micromonosporales</taxon>
        <taxon>Micromonosporaceae</taxon>
        <taxon>Plantactinospora</taxon>
    </lineage>
</organism>
<dbReference type="RefSeq" id="WP_331213085.1">
    <property type="nucleotide sequence ID" value="NZ_JAZGQK010000003.1"/>
</dbReference>
<comment type="caution">
    <text evidence="1">The sequence shown here is derived from an EMBL/GenBank/DDBJ whole genome shotgun (WGS) entry which is preliminary data.</text>
</comment>
<evidence type="ECO:0000313" key="2">
    <source>
        <dbReference type="Proteomes" id="UP001332243"/>
    </source>
</evidence>